<feature type="compositionally biased region" description="Acidic residues" evidence="1">
    <location>
        <begin position="87"/>
        <end position="101"/>
    </location>
</feature>
<organism evidence="2 3">
    <name type="scientific">Pleurodeles waltl</name>
    <name type="common">Iberian ribbed newt</name>
    <dbReference type="NCBI Taxonomy" id="8319"/>
    <lineage>
        <taxon>Eukaryota</taxon>
        <taxon>Metazoa</taxon>
        <taxon>Chordata</taxon>
        <taxon>Craniata</taxon>
        <taxon>Vertebrata</taxon>
        <taxon>Euteleostomi</taxon>
        <taxon>Amphibia</taxon>
        <taxon>Batrachia</taxon>
        <taxon>Caudata</taxon>
        <taxon>Salamandroidea</taxon>
        <taxon>Salamandridae</taxon>
        <taxon>Pleurodelinae</taxon>
        <taxon>Pleurodeles</taxon>
    </lineage>
</organism>
<feature type="region of interest" description="Disordered" evidence="1">
    <location>
        <begin position="1"/>
        <end position="148"/>
    </location>
</feature>
<protein>
    <submittedName>
        <fullName evidence="2">Uncharacterized protein</fullName>
    </submittedName>
</protein>
<feature type="compositionally biased region" description="Basic and acidic residues" evidence="1">
    <location>
        <begin position="102"/>
        <end position="141"/>
    </location>
</feature>
<feature type="compositionally biased region" description="Polar residues" evidence="1">
    <location>
        <begin position="18"/>
        <end position="28"/>
    </location>
</feature>
<feature type="compositionally biased region" description="Basic and acidic residues" evidence="1">
    <location>
        <begin position="54"/>
        <end position="68"/>
    </location>
</feature>
<dbReference type="Proteomes" id="UP001066276">
    <property type="component" value="Chromosome 2_1"/>
</dbReference>
<reference evidence="2" key="1">
    <citation type="journal article" date="2022" name="bioRxiv">
        <title>Sequencing and chromosome-scale assembly of the giantPleurodeles waltlgenome.</title>
        <authorList>
            <person name="Brown T."/>
            <person name="Elewa A."/>
            <person name="Iarovenko S."/>
            <person name="Subramanian E."/>
            <person name="Araus A.J."/>
            <person name="Petzold A."/>
            <person name="Susuki M."/>
            <person name="Suzuki K.-i.T."/>
            <person name="Hayashi T."/>
            <person name="Toyoda A."/>
            <person name="Oliveira C."/>
            <person name="Osipova E."/>
            <person name="Leigh N.D."/>
            <person name="Simon A."/>
            <person name="Yun M.H."/>
        </authorList>
    </citation>
    <scope>NUCLEOTIDE SEQUENCE</scope>
    <source>
        <strain evidence="2">20211129_DDA</strain>
        <tissue evidence="2">Liver</tissue>
    </source>
</reference>
<evidence type="ECO:0000313" key="3">
    <source>
        <dbReference type="Proteomes" id="UP001066276"/>
    </source>
</evidence>
<gene>
    <name evidence="2" type="ORF">NDU88_004351</name>
</gene>
<evidence type="ECO:0000313" key="2">
    <source>
        <dbReference type="EMBL" id="KAJ1200528.1"/>
    </source>
</evidence>
<feature type="compositionally biased region" description="Basic and acidic residues" evidence="1">
    <location>
        <begin position="77"/>
        <end position="86"/>
    </location>
</feature>
<evidence type="ECO:0000256" key="1">
    <source>
        <dbReference type="SAM" id="MobiDB-lite"/>
    </source>
</evidence>
<comment type="caution">
    <text evidence="2">The sequence shown here is derived from an EMBL/GenBank/DDBJ whole genome shotgun (WGS) entry which is preliminary data.</text>
</comment>
<accession>A0AAV7VJQ1</accession>
<dbReference type="EMBL" id="JANPWB010000003">
    <property type="protein sequence ID" value="KAJ1200528.1"/>
    <property type="molecule type" value="Genomic_DNA"/>
</dbReference>
<dbReference type="AlphaFoldDB" id="A0AAV7VJQ1"/>
<keyword evidence="3" id="KW-1185">Reference proteome</keyword>
<proteinExistence type="predicted"/>
<name>A0AAV7VJQ1_PLEWA</name>
<sequence>MGIPLQKCRRQRQLLGQPPTTAQESSPGALSEETWRPQRTSGVKKKQKTSVSDGEGRAGRGGADRLQQEESGYASKDGMEKLGDAERQEEEGNTGEEEDAEKQEQEGRGDTRKEEDRERRCDGEKQRARSDTGREGPDTRKPCHVPGGTWLHKVQSYFLTGSPIKV</sequence>